<feature type="transmembrane region" description="Helical" evidence="5">
    <location>
        <begin position="255"/>
        <end position="276"/>
    </location>
</feature>
<feature type="transmembrane region" description="Helical" evidence="5">
    <location>
        <begin position="227"/>
        <end position="248"/>
    </location>
</feature>
<dbReference type="InterPro" id="IPR000620">
    <property type="entry name" value="EamA_dom"/>
</dbReference>
<feature type="transmembrane region" description="Helical" evidence="5">
    <location>
        <begin position="44"/>
        <end position="66"/>
    </location>
</feature>
<comment type="subcellular location">
    <subcellularLocation>
        <location evidence="1">Membrane</location>
        <topology evidence="1">Multi-pass membrane protein</topology>
    </subcellularLocation>
</comment>
<dbReference type="EMBL" id="PVTD01000002">
    <property type="protein sequence ID" value="PRY25023.1"/>
    <property type="molecule type" value="Genomic_DNA"/>
</dbReference>
<gene>
    <name evidence="7" type="ORF">CLV78_102200</name>
</gene>
<dbReference type="GO" id="GO:0016020">
    <property type="term" value="C:membrane"/>
    <property type="evidence" value="ECO:0007669"/>
    <property type="project" value="UniProtKB-SubCell"/>
</dbReference>
<feature type="transmembrane region" description="Helical" evidence="5">
    <location>
        <begin position="78"/>
        <end position="100"/>
    </location>
</feature>
<dbReference type="SUPFAM" id="SSF103481">
    <property type="entry name" value="Multidrug resistance efflux transporter EmrE"/>
    <property type="match status" value="2"/>
</dbReference>
<dbReference type="PANTHER" id="PTHR32322">
    <property type="entry name" value="INNER MEMBRANE TRANSPORTER"/>
    <property type="match status" value="1"/>
</dbReference>
<evidence type="ECO:0000313" key="8">
    <source>
        <dbReference type="Proteomes" id="UP000239480"/>
    </source>
</evidence>
<reference evidence="7 8" key="1">
    <citation type="submission" date="2018-03" db="EMBL/GenBank/DDBJ databases">
        <title>Genomic Encyclopedia of Archaeal and Bacterial Type Strains, Phase II (KMG-II): from individual species to whole genera.</title>
        <authorList>
            <person name="Goeker M."/>
        </authorList>
    </citation>
    <scope>NUCLEOTIDE SEQUENCE [LARGE SCALE GENOMIC DNA]</scope>
    <source>
        <strain evidence="7 8">DSM 29328</strain>
    </source>
</reference>
<evidence type="ECO:0000256" key="2">
    <source>
        <dbReference type="ARBA" id="ARBA00022692"/>
    </source>
</evidence>
<dbReference type="OrthoDB" id="9810556at2"/>
<sequence>MSSPTPQNPGMSNWLLITFLGVIWGAAFMTQAIALEGFAPLTLAALRTSIAAVFLWGVGAMAGQPLSSITRQAGARGWRFSFVIGLASFAVPFVLLAWGLQFVPSAFAGITMGMLPLLILPLVAVFSPEEGIGPRRIVGVTLGFIGLIILIGPEAILARAGDNGLWGRLACIGAACCYAIGSVATRLAPKMPPIAFAAATLGAAGCLLMPLALAVEGIPNDLSLRPVLALLYVALLPTAIAGVIRIRVITTAGSLFMSITNYMVPVWAVIFGVTLMREDLPAQMYVALALILLGIAVSQSRAIQASVRARRR</sequence>
<feature type="transmembrane region" description="Helical" evidence="5">
    <location>
        <begin position="138"/>
        <end position="159"/>
    </location>
</feature>
<comment type="caution">
    <text evidence="7">The sequence shown here is derived from an EMBL/GenBank/DDBJ whole genome shotgun (WGS) entry which is preliminary data.</text>
</comment>
<dbReference type="AlphaFoldDB" id="A0A2T0RVD9"/>
<evidence type="ECO:0000256" key="3">
    <source>
        <dbReference type="ARBA" id="ARBA00022989"/>
    </source>
</evidence>
<keyword evidence="2 5" id="KW-0812">Transmembrane</keyword>
<feature type="domain" description="EamA" evidence="6">
    <location>
        <begin position="15"/>
        <end position="151"/>
    </location>
</feature>
<dbReference type="InterPro" id="IPR050638">
    <property type="entry name" value="AA-Vitamin_Transporters"/>
</dbReference>
<evidence type="ECO:0000259" key="6">
    <source>
        <dbReference type="Pfam" id="PF00892"/>
    </source>
</evidence>
<keyword evidence="4 5" id="KW-0472">Membrane</keyword>
<dbReference type="InterPro" id="IPR037185">
    <property type="entry name" value="EmrE-like"/>
</dbReference>
<accession>A0A2T0RVD9</accession>
<feature type="transmembrane region" description="Helical" evidence="5">
    <location>
        <begin position="194"/>
        <end position="215"/>
    </location>
</feature>
<feature type="transmembrane region" description="Helical" evidence="5">
    <location>
        <begin position="106"/>
        <end position="126"/>
    </location>
</feature>
<dbReference type="Pfam" id="PF00892">
    <property type="entry name" value="EamA"/>
    <property type="match status" value="2"/>
</dbReference>
<name>A0A2T0RVD9_9RHOB</name>
<feature type="transmembrane region" description="Helical" evidence="5">
    <location>
        <begin position="282"/>
        <end position="303"/>
    </location>
</feature>
<dbReference type="PANTHER" id="PTHR32322:SF9">
    <property type="entry name" value="AMINO-ACID METABOLITE EFFLUX PUMP-RELATED"/>
    <property type="match status" value="1"/>
</dbReference>
<evidence type="ECO:0000256" key="4">
    <source>
        <dbReference type="ARBA" id="ARBA00023136"/>
    </source>
</evidence>
<feature type="domain" description="EamA" evidence="6">
    <location>
        <begin position="166"/>
        <end position="297"/>
    </location>
</feature>
<feature type="transmembrane region" description="Helical" evidence="5">
    <location>
        <begin position="165"/>
        <end position="187"/>
    </location>
</feature>
<keyword evidence="8" id="KW-1185">Reference proteome</keyword>
<evidence type="ECO:0000256" key="1">
    <source>
        <dbReference type="ARBA" id="ARBA00004141"/>
    </source>
</evidence>
<evidence type="ECO:0000313" key="7">
    <source>
        <dbReference type="EMBL" id="PRY25023.1"/>
    </source>
</evidence>
<organism evidence="7 8">
    <name type="scientific">Aliiruegeria haliotis</name>
    <dbReference type="NCBI Taxonomy" id="1280846"/>
    <lineage>
        <taxon>Bacteria</taxon>
        <taxon>Pseudomonadati</taxon>
        <taxon>Pseudomonadota</taxon>
        <taxon>Alphaproteobacteria</taxon>
        <taxon>Rhodobacterales</taxon>
        <taxon>Roseobacteraceae</taxon>
        <taxon>Aliiruegeria</taxon>
    </lineage>
</organism>
<protein>
    <submittedName>
        <fullName evidence="7">Drug/metabolite transporter (DMT)-like permease</fullName>
    </submittedName>
</protein>
<dbReference type="Proteomes" id="UP000239480">
    <property type="component" value="Unassembled WGS sequence"/>
</dbReference>
<proteinExistence type="predicted"/>
<evidence type="ECO:0000256" key="5">
    <source>
        <dbReference type="SAM" id="Phobius"/>
    </source>
</evidence>
<keyword evidence="3 5" id="KW-1133">Transmembrane helix</keyword>